<name>A0A8T0B9H7_SILME</name>
<dbReference type="GO" id="GO:0005930">
    <property type="term" value="C:axoneme"/>
    <property type="evidence" value="ECO:0007669"/>
    <property type="project" value="TreeGrafter"/>
</dbReference>
<dbReference type="AlphaFoldDB" id="A0A8T0B9H7"/>
<evidence type="ECO:0000313" key="9">
    <source>
        <dbReference type="Proteomes" id="UP000606274"/>
    </source>
</evidence>
<feature type="region of interest" description="Disordered" evidence="7">
    <location>
        <begin position="412"/>
        <end position="435"/>
    </location>
</feature>
<keyword evidence="5" id="KW-0969">Cilium</keyword>
<evidence type="ECO:0008006" key="10">
    <source>
        <dbReference type="Google" id="ProtNLM"/>
    </source>
</evidence>
<dbReference type="SUPFAM" id="SSF52075">
    <property type="entry name" value="Outer arm dynein light chain 1"/>
    <property type="match status" value="1"/>
</dbReference>
<keyword evidence="3" id="KW-0433">Leucine-rich repeat</keyword>
<dbReference type="FunFam" id="3.80.10.10:FF:000331">
    <property type="entry name" value="Dynein assembly factor 1, axonemal homolog"/>
    <property type="match status" value="1"/>
</dbReference>
<dbReference type="InterPro" id="IPR050576">
    <property type="entry name" value="Cilia_flagella_integrity"/>
</dbReference>
<dbReference type="PANTHER" id="PTHR45973:SF9">
    <property type="entry name" value="LEUCINE-RICH REPEAT-CONTAINING PROTEIN 46"/>
    <property type="match status" value="1"/>
</dbReference>
<reference evidence="8" key="1">
    <citation type="submission" date="2020-08" db="EMBL/GenBank/DDBJ databases">
        <title>Chromosome-level assembly of Southern catfish (Silurus meridionalis) provides insights into visual adaptation to the nocturnal and benthic lifestyles.</title>
        <authorList>
            <person name="Zhang Y."/>
            <person name="Wang D."/>
            <person name="Peng Z."/>
        </authorList>
    </citation>
    <scope>NUCLEOTIDE SEQUENCE</scope>
    <source>
        <strain evidence="8">SWU-2019-XX</strain>
        <tissue evidence="8">Muscle</tissue>
    </source>
</reference>
<accession>A0A8T0B9H7</accession>
<protein>
    <recommendedName>
        <fullName evidence="10">Dynein assembly factor 1, axonemal</fullName>
    </recommendedName>
</protein>
<dbReference type="OrthoDB" id="1904536at2759"/>
<dbReference type="Proteomes" id="UP000606274">
    <property type="component" value="Unassembled WGS sequence"/>
</dbReference>
<comment type="caution">
    <text evidence="8">The sequence shown here is derived from an EMBL/GenBank/DDBJ whole genome shotgun (WGS) entry which is preliminary data.</text>
</comment>
<dbReference type="EMBL" id="JABFDY010000009">
    <property type="protein sequence ID" value="KAF7703435.1"/>
    <property type="molecule type" value="Genomic_DNA"/>
</dbReference>
<feature type="compositionally biased region" description="Basic and acidic residues" evidence="7">
    <location>
        <begin position="301"/>
        <end position="312"/>
    </location>
</feature>
<proteinExistence type="inferred from homology"/>
<gene>
    <name evidence="8" type="ORF">HF521_022442</name>
</gene>
<feature type="region of interest" description="Disordered" evidence="7">
    <location>
        <begin position="301"/>
        <end position="328"/>
    </location>
</feature>
<feature type="compositionally biased region" description="Basic and acidic residues" evidence="7">
    <location>
        <begin position="415"/>
        <end position="435"/>
    </location>
</feature>
<feature type="compositionally biased region" description="Basic and acidic residues" evidence="7">
    <location>
        <begin position="319"/>
        <end position="328"/>
    </location>
</feature>
<dbReference type="PROSITE" id="PS51450">
    <property type="entry name" value="LRR"/>
    <property type="match status" value="5"/>
</dbReference>
<keyword evidence="4" id="KW-0677">Repeat</keyword>
<dbReference type="Gene3D" id="3.80.10.10">
    <property type="entry name" value="Ribonuclease Inhibitor"/>
    <property type="match status" value="2"/>
</dbReference>
<feature type="compositionally biased region" description="Polar residues" evidence="7">
    <location>
        <begin position="1"/>
        <end position="12"/>
    </location>
</feature>
<dbReference type="GO" id="GO:0035082">
    <property type="term" value="P:axoneme assembly"/>
    <property type="evidence" value="ECO:0007669"/>
    <property type="project" value="TreeGrafter"/>
</dbReference>
<dbReference type="GO" id="GO:0070840">
    <property type="term" value="F:dynein complex binding"/>
    <property type="evidence" value="ECO:0007669"/>
    <property type="project" value="TreeGrafter"/>
</dbReference>
<evidence type="ECO:0000256" key="7">
    <source>
        <dbReference type="SAM" id="MobiDB-lite"/>
    </source>
</evidence>
<sequence length="529" mass="59952">MSEMQTVPNAEMQNLGDGEQAGKNVKNVLQSEEQRTPGNVTGKISELVVGNKTQGPRITKAFLRDHCKRNKLYLTPSLNDALYLHFRGFTVIEGLEDYTGLRCLWLECNGIQKIENLQNQTELRCLFIHQNLIQTLQNLEPLTKLNTLNVSNNYIKVIENISCLTELSTLQISHNKLESVSDLQGLCHCPSICVLDLSHNCINDPEILTVLEKMPNLRVLNLMGNGVIKKIPNYRKSLILRLKVLTYLDDRPVFPRDRAFAEAWATGGLEGERKERELWQLRERQKTKESLDAMRLIKENAQKEQRAREQQEKNGISKPIEDQNVSREELELKQTEQVQKESVILEEEVIQIAAETLQSDPEKELVVSATLDVKQMNQSSLEMEPPLQSESDTNNSLQQASLIDEVNSTGLNEKSGQEQHQNHVTSERNQERNRSWAEAEDLLPVSCKQGPVTELVPDDELQNTVLSDISLLTISDLPDLDDLDTASINMMPQVFRPKIEVISDCESNSELQETSPDFSIFGSFAPKNI</sequence>
<evidence type="ECO:0000256" key="6">
    <source>
        <dbReference type="ARBA" id="ARBA00023273"/>
    </source>
</evidence>
<dbReference type="PANTHER" id="PTHR45973">
    <property type="entry name" value="PROTEIN PHOSPHATASE 1 REGULATORY SUBUNIT SDS22-RELATED"/>
    <property type="match status" value="1"/>
</dbReference>
<evidence type="ECO:0000256" key="1">
    <source>
        <dbReference type="ARBA" id="ARBA00004138"/>
    </source>
</evidence>
<evidence type="ECO:0000256" key="4">
    <source>
        <dbReference type="ARBA" id="ARBA00022737"/>
    </source>
</evidence>
<organism evidence="8 9">
    <name type="scientific">Silurus meridionalis</name>
    <name type="common">Southern catfish</name>
    <name type="synonym">Silurus soldatovi meridionalis</name>
    <dbReference type="NCBI Taxonomy" id="175797"/>
    <lineage>
        <taxon>Eukaryota</taxon>
        <taxon>Metazoa</taxon>
        <taxon>Chordata</taxon>
        <taxon>Craniata</taxon>
        <taxon>Vertebrata</taxon>
        <taxon>Euteleostomi</taxon>
        <taxon>Actinopterygii</taxon>
        <taxon>Neopterygii</taxon>
        <taxon>Teleostei</taxon>
        <taxon>Ostariophysi</taxon>
        <taxon>Siluriformes</taxon>
        <taxon>Siluridae</taxon>
        <taxon>Silurus</taxon>
    </lineage>
</organism>
<dbReference type="InterPro" id="IPR032675">
    <property type="entry name" value="LRR_dom_sf"/>
</dbReference>
<evidence type="ECO:0000256" key="3">
    <source>
        <dbReference type="ARBA" id="ARBA00022614"/>
    </source>
</evidence>
<comment type="similarity">
    <text evidence="2">Belongs to the DNAAF1 family.</text>
</comment>
<feature type="region of interest" description="Disordered" evidence="7">
    <location>
        <begin position="1"/>
        <end position="20"/>
    </location>
</feature>
<comment type="subcellular location">
    <subcellularLocation>
        <location evidence="1">Cell projection</location>
        <location evidence="1">Cilium</location>
    </subcellularLocation>
</comment>
<keyword evidence="6" id="KW-0966">Cell projection</keyword>
<dbReference type="SMART" id="SM00365">
    <property type="entry name" value="LRR_SD22"/>
    <property type="match status" value="4"/>
</dbReference>
<evidence type="ECO:0000256" key="2">
    <source>
        <dbReference type="ARBA" id="ARBA00006453"/>
    </source>
</evidence>
<dbReference type="InterPro" id="IPR001611">
    <property type="entry name" value="Leu-rich_rpt"/>
</dbReference>
<evidence type="ECO:0000313" key="8">
    <source>
        <dbReference type="EMBL" id="KAF7703435.1"/>
    </source>
</evidence>
<dbReference type="FunFam" id="3.80.10.10:FF:000166">
    <property type="entry name" value="Dynein assembly factor 1, axonemal"/>
    <property type="match status" value="1"/>
</dbReference>
<keyword evidence="9" id="KW-1185">Reference proteome</keyword>
<dbReference type="Pfam" id="PF14580">
    <property type="entry name" value="LRR_9"/>
    <property type="match status" value="1"/>
</dbReference>
<evidence type="ECO:0000256" key="5">
    <source>
        <dbReference type="ARBA" id="ARBA00023069"/>
    </source>
</evidence>